<evidence type="ECO:0000256" key="19">
    <source>
        <dbReference type="HAMAP-Rule" id="MF_01094"/>
    </source>
</evidence>
<proteinExistence type="inferred from homology"/>
<evidence type="ECO:0000256" key="18">
    <source>
        <dbReference type="ARBA" id="ARBA00044970"/>
    </source>
</evidence>
<name>A0A2V2MZU0_9EURY</name>
<comment type="pathway">
    <text evidence="3 19">One-carbon metabolism; methanogenesis from CO(2); methyl-coenzyme M from 5,10-methylene-5,6,7,8-tetrahydromethanopterin: step 2/2.</text>
</comment>
<keyword evidence="21" id="KW-1185">Reference proteome</keyword>
<evidence type="ECO:0000256" key="2">
    <source>
        <dbReference type="ARBA" id="ARBA00004162"/>
    </source>
</evidence>
<evidence type="ECO:0000313" key="20">
    <source>
        <dbReference type="EMBL" id="PWR70906.1"/>
    </source>
</evidence>
<keyword evidence="15 19" id="KW-0472">Membrane</keyword>
<dbReference type="GO" id="GO:0005886">
    <property type="term" value="C:plasma membrane"/>
    <property type="evidence" value="ECO:0007669"/>
    <property type="project" value="UniProtKB-SubCell"/>
</dbReference>
<evidence type="ECO:0000256" key="9">
    <source>
        <dbReference type="ARBA" id="ARBA00022603"/>
    </source>
</evidence>
<keyword evidence="11 19" id="KW-0812">Transmembrane</keyword>
<comment type="similarity">
    <text evidence="4 19">Belongs to the MtrB family.</text>
</comment>
<dbReference type="EMBL" id="QGMY01000009">
    <property type="protein sequence ID" value="PWR70906.1"/>
    <property type="molecule type" value="Genomic_DNA"/>
</dbReference>
<evidence type="ECO:0000256" key="7">
    <source>
        <dbReference type="ARBA" id="ARBA00022475"/>
    </source>
</evidence>
<evidence type="ECO:0000256" key="11">
    <source>
        <dbReference type="ARBA" id="ARBA00022692"/>
    </source>
</evidence>
<dbReference type="NCBIfam" id="TIGR04166">
    <property type="entry name" value="methano_MtrB"/>
    <property type="match status" value="1"/>
</dbReference>
<evidence type="ECO:0000256" key="8">
    <source>
        <dbReference type="ARBA" id="ARBA00022563"/>
    </source>
</evidence>
<evidence type="ECO:0000256" key="16">
    <source>
        <dbReference type="ARBA" id="ARBA00029818"/>
    </source>
</evidence>
<keyword evidence="12 19" id="KW-1278">Translocase</keyword>
<keyword evidence="13 19" id="KW-1133">Transmembrane helix</keyword>
<evidence type="ECO:0000256" key="15">
    <source>
        <dbReference type="ARBA" id="ARBA00023136"/>
    </source>
</evidence>
<evidence type="ECO:0000256" key="1">
    <source>
        <dbReference type="ARBA" id="ARBA00002533"/>
    </source>
</evidence>
<dbReference type="GO" id="GO:0030269">
    <property type="term" value="F:tetrahydromethanopterin S-methyltransferase activity"/>
    <property type="evidence" value="ECO:0007669"/>
    <property type="project" value="UniProtKB-UniRule"/>
</dbReference>
<dbReference type="GO" id="GO:0032259">
    <property type="term" value="P:methylation"/>
    <property type="evidence" value="ECO:0007669"/>
    <property type="project" value="UniProtKB-KW"/>
</dbReference>
<comment type="function">
    <text evidence="1 19">Part of a complex that catalyzes the formation of methyl-coenzyme M and tetrahydromethanopterin from coenzyme M and methyl-tetrahydromethanopterin. This is an energy-conserving, sodium-ion translocating step.</text>
</comment>
<comment type="subcellular location">
    <subcellularLocation>
        <location evidence="2 19">Cell membrane</location>
        <topology evidence="2 19">Single-pass membrane protein</topology>
    </subcellularLocation>
</comment>
<evidence type="ECO:0000256" key="4">
    <source>
        <dbReference type="ARBA" id="ARBA00010027"/>
    </source>
</evidence>
<dbReference type="InterPro" id="IPR008690">
    <property type="entry name" value="MtrB_MeTrfase"/>
</dbReference>
<evidence type="ECO:0000256" key="6">
    <source>
        <dbReference type="ARBA" id="ARBA00015127"/>
    </source>
</evidence>
<dbReference type="GO" id="GO:0006730">
    <property type="term" value="P:one-carbon metabolic process"/>
    <property type="evidence" value="ECO:0007669"/>
    <property type="project" value="UniProtKB-UniRule"/>
</dbReference>
<feature type="transmembrane region" description="Helical" evidence="19">
    <location>
        <begin position="66"/>
        <end position="94"/>
    </location>
</feature>
<protein>
    <recommendedName>
        <fullName evidence="6 19">Tetrahydromethanopterin S-methyltransferase subunit B</fullName>
        <ecNumber evidence="18 19">7.2.1.4</ecNumber>
    </recommendedName>
    <alternativeName>
        <fullName evidence="16 19">N5-methyltetrahydromethanopterin--coenzyme M methyltransferase subunit B</fullName>
    </alternativeName>
</protein>
<keyword evidence="7 19" id="KW-1003">Cell membrane</keyword>
<dbReference type="HAMAP" id="MF_01094">
    <property type="entry name" value="MtrB"/>
    <property type="match status" value="1"/>
</dbReference>
<keyword evidence="8 19" id="KW-0554">One-carbon metabolism</keyword>
<keyword evidence="14 19" id="KW-0484">Methanogenesis</keyword>
<evidence type="ECO:0000313" key="21">
    <source>
        <dbReference type="Proteomes" id="UP000245657"/>
    </source>
</evidence>
<keyword evidence="10 19" id="KW-0808">Transferase</keyword>
<accession>A0A2V2MZU0</accession>
<dbReference type="AlphaFoldDB" id="A0A2V2MZU0"/>
<evidence type="ECO:0000256" key="3">
    <source>
        <dbReference type="ARBA" id="ARBA00004839"/>
    </source>
</evidence>
<evidence type="ECO:0000256" key="5">
    <source>
        <dbReference type="ARBA" id="ARBA00011616"/>
    </source>
</evidence>
<dbReference type="GeneID" id="97547253"/>
<sequence>MTWVPVLPEFGLGCDVFAGFVSQQGESLAPIIAQVDKLDKTADDIVGMLSGEGNFLESFPHREKSLVYAGAITSLWYGLAVGLLLAGVIVLALLK</sequence>
<reference evidence="20 21" key="1">
    <citation type="submission" date="2018-05" db="EMBL/GenBank/DDBJ databases">
        <title>Draft genome of Methanospirillum lacunae Ki8-1.</title>
        <authorList>
            <person name="Dueholm M.S."/>
            <person name="Nielsen P.H."/>
            <person name="Bakmann L.F."/>
            <person name="Otzen D.E."/>
        </authorList>
    </citation>
    <scope>NUCLEOTIDE SEQUENCE [LARGE SCALE GENOMIC DNA]</scope>
    <source>
        <strain evidence="20 21">Ki8-1</strain>
    </source>
</reference>
<dbReference type="EC" id="7.2.1.4" evidence="18 19"/>
<gene>
    <name evidence="19 20" type="primary">mtrB</name>
    <name evidence="20" type="ORF">DK846_13015</name>
</gene>
<evidence type="ECO:0000256" key="14">
    <source>
        <dbReference type="ARBA" id="ARBA00022994"/>
    </source>
</evidence>
<dbReference type="Proteomes" id="UP000245657">
    <property type="component" value="Unassembled WGS sequence"/>
</dbReference>
<dbReference type="RefSeq" id="WP_109969400.1">
    <property type="nucleotide sequence ID" value="NZ_CP176093.1"/>
</dbReference>
<dbReference type="Pfam" id="PF05440">
    <property type="entry name" value="MtrB"/>
    <property type="match status" value="1"/>
</dbReference>
<comment type="caution">
    <text evidence="20">The sequence shown here is derived from an EMBL/GenBank/DDBJ whole genome shotgun (WGS) entry which is preliminary data.</text>
</comment>
<dbReference type="OrthoDB" id="114034at2157"/>
<organism evidence="20 21">
    <name type="scientific">Methanospirillum lacunae</name>
    <dbReference type="NCBI Taxonomy" id="668570"/>
    <lineage>
        <taxon>Archaea</taxon>
        <taxon>Methanobacteriati</taxon>
        <taxon>Methanobacteriota</taxon>
        <taxon>Stenosarchaea group</taxon>
        <taxon>Methanomicrobia</taxon>
        <taxon>Methanomicrobiales</taxon>
        <taxon>Methanospirillaceae</taxon>
        <taxon>Methanospirillum</taxon>
    </lineage>
</organism>
<evidence type="ECO:0000256" key="12">
    <source>
        <dbReference type="ARBA" id="ARBA00022967"/>
    </source>
</evidence>
<evidence type="ECO:0000256" key="13">
    <source>
        <dbReference type="ARBA" id="ARBA00022989"/>
    </source>
</evidence>
<dbReference type="UniPathway" id="UPA00640">
    <property type="reaction ID" value="UER00698"/>
</dbReference>
<dbReference type="GO" id="GO:0019386">
    <property type="term" value="P:methanogenesis, from carbon dioxide"/>
    <property type="evidence" value="ECO:0007669"/>
    <property type="project" value="UniProtKB-UniRule"/>
</dbReference>
<comment type="catalytic activity">
    <reaction evidence="17 19">
        <text>5-methyl-5,6,7,8-tetrahydromethanopterin + coenzyme M + 2 Na(+)(in) = 5,6,7,8-tetrahydromethanopterin + methyl-coenzyme M + 2 Na(+)(out)</text>
        <dbReference type="Rhea" id="RHEA:53492"/>
        <dbReference type="ChEBI" id="CHEBI:29101"/>
        <dbReference type="ChEBI" id="CHEBI:58103"/>
        <dbReference type="ChEBI" id="CHEBI:58116"/>
        <dbReference type="ChEBI" id="CHEBI:58286"/>
        <dbReference type="ChEBI" id="CHEBI:58319"/>
        <dbReference type="EC" id="7.2.1.4"/>
    </reaction>
</comment>
<comment type="subunit">
    <text evidence="5 19">The complex is composed of 8 subunits; MtrA, MtrB, MtrC, MtrD, MtrE, MtrF, MtrG and MtrH.</text>
</comment>
<evidence type="ECO:0000256" key="17">
    <source>
        <dbReference type="ARBA" id="ARBA00044880"/>
    </source>
</evidence>
<keyword evidence="9 19" id="KW-0489">Methyltransferase</keyword>
<evidence type="ECO:0000256" key="10">
    <source>
        <dbReference type="ARBA" id="ARBA00022679"/>
    </source>
</evidence>